<evidence type="ECO:0000256" key="2">
    <source>
        <dbReference type="ARBA" id="ARBA00022553"/>
    </source>
</evidence>
<dbReference type="Pfam" id="PF00668">
    <property type="entry name" value="Condensation"/>
    <property type="match status" value="1"/>
</dbReference>
<dbReference type="NCBIfam" id="TIGR01733">
    <property type="entry name" value="AA-adenyl-dom"/>
    <property type="match status" value="1"/>
</dbReference>
<dbReference type="Pfam" id="PF00550">
    <property type="entry name" value="PP-binding"/>
    <property type="match status" value="1"/>
</dbReference>
<dbReference type="Gene3D" id="3.30.559.30">
    <property type="entry name" value="Nonribosomal peptide synthetase, condensation domain"/>
    <property type="match status" value="1"/>
</dbReference>
<proteinExistence type="predicted"/>
<dbReference type="PROSITE" id="PS50075">
    <property type="entry name" value="CARRIER"/>
    <property type="match status" value="1"/>
</dbReference>
<dbReference type="InterPro" id="IPR045851">
    <property type="entry name" value="AMP-bd_C_sf"/>
</dbReference>
<evidence type="ECO:0000313" key="5">
    <source>
        <dbReference type="Proteomes" id="UP000706525"/>
    </source>
</evidence>
<dbReference type="SUPFAM" id="SSF56801">
    <property type="entry name" value="Acetyl-CoA synthetase-like"/>
    <property type="match status" value="1"/>
</dbReference>
<organism evidence="4 5">
    <name type="scientific">Cupriavidus pampae</name>
    <dbReference type="NCBI Taxonomy" id="659251"/>
    <lineage>
        <taxon>Bacteria</taxon>
        <taxon>Pseudomonadati</taxon>
        <taxon>Pseudomonadota</taxon>
        <taxon>Betaproteobacteria</taxon>
        <taxon>Burkholderiales</taxon>
        <taxon>Burkholderiaceae</taxon>
        <taxon>Cupriavidus</taxon>
    </lineage>
</organism>
<dbReference type="InterPro" id="IPR020845">
    <property type="entry name" value="AMP-binding_CS"/>
</dbReference>
<keyword evidence="2" id="KW-0597">Phosphoprotein</keyword>
<dbReference type="Pfam" id="PF00501">
    <property type="entry name" value="AMP-binding"/>
    <property type="match status" value="1"/>
</dbReference>
<dbReference type="InterPro" id="IPR010071">
    <property type="entry name" value="AA_adenyl_dom"/>
</dbReference>
<dbReference type="CDD" id="cd19531">
    <property type="entry name" value="LCL_NRPS-like"/>
    <property type="match status" value="1"/>
</dbReference>
<dbReference type="InterPro" id="IPR009081">
    <property type="entry name" value="PP-bd_ACP"/>
</dbReference>
<gene>
    <name evidence="4" type="primary">tycC_2</name>
    <name evidence="4" type="ORF">LMG32289_00343</name>
</gene>
<evidence type="ECO:0000256" key="1">
    <source>
        <dbReference type="ARBA" id="ARBA00022450"/>
    </source>
</evidence>
<dbReference type="Gene3D" id="1.10.1200.10">
    <property type="entry name" value="ACP-like"/>
    <property type="match status" value="1"/>
</dbReference>
<dbReference type="SUPFAM" id="SSF52777">
    <property type="entry name" value="CoA-dependent acyltransferases"/>
    <property type="match status" value="2"/>
</dbReference>
<reference evidence="4 5" key="1">
    <citation type="submission" date="2021-08" db="EMBL/GenBank/DDBJ databases">
        <authorList>
            <person name="Peeters C."/>
        </authorList>
    </citation>
    <scope>NUCLEOTIDE SEQUENCE [LARGE SCALE GENOMIC DNA]</scope>
    <source>
        <strain evidence="4 5">LMG 32289</strain>
    </source>
</reference>
<dbReference type="SMART" id="SM00823">
    <property type="entry name" value="PKS_PP"/>
    <property type="match status" value="1"/>
</dbReference>
<evidence type="ECO:0000259" key="3">
    <source>
        <dbReference type="PROSITE" id="PS50075"/>
    </source>
</evidence>
<keyword evidence="5" id="KW-1185">Reference proteome</keyword>
<dbReference type="RefSeq" id="WP_223981049.1">
    <property type="nucleotide sequence ID" value="NZ_CAJZAG010000001.1"/>
</dbReference>
<dbReference type="Gene3D" id="3.40.50.980">
    <property type="match status" value="2"/>
</dbReference>
<protein>
    <submittedName>
        <fullName evidence="4">Tyrocidine synthase 3</fullName>
    </submittedName>
</protein>
<dbReference type="PANTHER" id="PTHR45527">
    <property type="entry name" value="NONRIBOSOMAL PEPTIDE SYNTHETASE"/>
    <property type="match status" value="1"/>
</dbReference>
<keyword evidence="1" id="KW-0596">Phosphopantetheine</keyword>
<evidence type="ECO:0000313" key="4">
    <source>
        <dbReference type="EMBL" id="CAG9164009.1"/>
    </source>
</evidence>
<dbReference type="Gene3D" id="3.30.559.10">
    <property type="entry name" value="Chloramphenicol acetyltransferase-like domain"/>
    <property type="match status" value="1"/>
</dbReference>
<dbReference type="PROSITE" id="PS00455">
    <property type="entry name" value="AMP_BINDING"/>
    <property type="match status" value="1"/>
</dbReference>
<feature type="domain" description="Carrier" evidence="3">
    <location>
        <begin position="991"/>
        <end position="1069"/>
    </location>
</feature>
<dbReference type="SUPFAM" id="SSF47336">
    <property type="entry name" value="ACP-like"/>
    <property type="match status" value="1"/>
</dbReference>
<dbReference type="EMBL" id="CAJZAG010000001">
    <property type="protein sequence ID" value="CAG9164009.1"/>
    <property type="molecule type" value="Genomic_DNA"/>
</dbReference>
<dbReference type="InterPro" id="IPR023213">
    <property type="entry name" value="CAT-like_dom_sf"/>
</dbReference>
<dbReference type="Gene3D" id="3.30.300.30">
    <property type="match status" value="1"/>
</dbReference>
<dbReference type="InterPro" id="IPR036736">
    <property type="entry name" value="ACP-like_sf"/>
</dbReference>
<sequence>MHDLSARRASLSPAQLALLRQRLRGGGGAVSTDPGIVPRPADTAIPLSFAQQRLWLAWQLDPHSTAYHLCGGLRFAGTLDADALRQCIEAMAARHESLRTVFRPNAAGEPEQIVQPTSTLTLEWGVTEFAGADGLQAAVRRICDTPFDLAQGPLMRAVLFKTGDAAYELIVVMHHIVSDAWSTQLILDELARAYRARLSGANASLTPLTIQYADYTVWQRQWLAEGEGARQLDYWRTQLGGEHPVLQLPTDRPRQATAGYRAANHVFALPAEVLAQARQRAQTADTTLFAVLLAAFQALLSRYTAETTIRVGVPFANRNRAETVGVVGFFINTQVLQSTVGMRTTLAALLAQVREASAGALANQDLPFEQLVEALQPERSLNHHPLFQVMFNHVRRDARSLAEWPGLTVTRLDLAHHAAQFELMLESIEQEDGQVQLTLRYAVELFDEASVARMASHYEALVRALAANPDTMIGDVKLLSAAESALLREWSENTTVHEAVEPVHHQIERRVRAQPDAVAVVFGDQSLTYAALNARANRLAHRLIAEGVRPDMPVGIIAERSIEMVVGLLAIMKAGGAYVPIDPEYPRDRIAYMIESSGMTLLLGQPHLRQPGVAWLSLEDNDDSADHDPQVPLHAEHLAYVIFTSGSTGKPKGAANRHGALSNRIAWMQQAYALTAHDTVLQKTPFSFDVSVWEFFWPLMIGARLVVANPGDHRDPARLVALIRAHNVSTLHFVPSMLGAFMAHDGVDACTSLRRIVCSGEALPAEVQGQVLARLPRAALYNLYGPTEAAIDVTHWTCRDDGQSQVAIGQPISGIRTYVLDGSLNLTPRGVAGELYLGGIGLARGYLGRPGLSAERFVADPFQTGERLYRTGDLVKWRADGQIEYLGRIDHQVKIRGLRIELGEIEAQLLAQPEVTEAVVVARDGTRLIAYVACCAPFDAETMRARLGGVLPDYMVPGALVVLERLPLNANGKIDRKALPEPQAQARTYEAPQGEVEQALAAVWAEVLGVERTGQIGRHDNFFELGGHSLALVRVNALLTSRHGWDVPMRQLFDHPTIAALAPHVTAEQGAGQGDRQQRLSLMDSLLNELEV</sequence>
<dbReference type="Gene3D" id="2.30.38.10">
    <property type="entry name" value="Luciferase, Domain 3"/>
    <property type="match status" value="1"/>
</dbReference>
<dbReference type="InterPro" id="IPR000873">
    <property type="entry name" value="AMP-dep_synth/lig_dom"/>
</dbReference>
<comment type="caution">
    <text evidence="4">The sequence shown here is derived from an EMBL/GenBank/DDBJ whole genome shotgun (WGS) entry which is preliminary data.</text>
</comment>
<dbReference type="CDD" id="cd05930">
    <property type="entry name" value="A_NRPS"/>
    <property type="match status" value="1"/>
</dbReference>
<accession>A0ABN7XUG4</accession>
<dbReference type="InterPro" id="IPR001242">
    <property type="entry name" value="Condensation_dom"/>
</dbReference>
<dbReference type="InterPro" id="IPR025110">
    <property type="entry name" value="AMP-bd_C"/>
</dbReference>
<dbReference type="PANTHER" id="PTHR45527:SF1">
    <property type="entry name" value="FATTY ACID SYNTHASE"/>
    <property type="match status" value="1"/>
</dbReference>
<dbReference type="Pfam" id="PF13193">
    <property type="entry name" value="AMP-binding_C"/>
    <property type="match status" value="1"/>
</dbReference>
<dbReference type="Proteomes" id="UP000706525">
    <property type="component" value="Unassembled WGS sequence"/>
</dbReference>
<dbReference type="InterPro" id="IPR020806">
    <property type="entry name" value="PKS_PP-bd"/>
</dbReference>
<name>A0ABN7XUG4_9BURK</name>